<evidence type="ECO:0000313" key="2">
    <source>
        <dbReference type="Proteomes" id="UP000283817"/>
    </source>
</evidence>
<gene>
    <name evidence="1" type="ORF">EHI47_11530</name>
</gene>
<protein>
    <submittedName>
        <fullName evidence="1">Uncharacterized protein</fullName>
    </submittedName>
</protein>
<organism evidence="1 2">
    <name type="scientific">Rhizobium leguminosarum</name>
    <dbReference type="NCBI Taxonomy" id="384"/>
    <lineage>
        <taxon>Bacteria</taxon>
        <taxon>Pseudomonadati</taxon>
        <taxon>Pseudomonadota</taxon>
        <taxon>Alphaproteobacteria</taxon>
        <taxon>Hyphomicrobiales</taxon>
        <taxon>Rhizobiaceae</taxon>
        <taxon>Rhizobium/Agrobacterium group</taxon>
        <taxon>Rhizobium</taxon>
    </lineage>
</organism>
<accession>A0A444I3Q6</accession>
<dbReference type="RefSeq" id="WP_128410472.1">
    <property type="nucleotide sequence ID" value="NZ_SBHX01000027.1"/>
</dbReference>
<name>A0A444I3Q6_RHILE</name>
<sequence length="76" mass="8425">MGLAVMKSQSPLRLHIRCENCLRETARALEVPPDVYVPDDMCELAQEGYLDHIQFFCAHCESSIGKLFAISGGRVG</sequence>
<comment type="caution">
    <text evidence="1">The sequence shown here is derived from an EMBL/GenBank/DDBJ whole genome shotgun (WGS) entry which is preliminary data.</text>
</comment>
<dbReference type="AlphaFoldDB" id="A0A444I3Q6"/>
<dbReference type="Proteomes" id="UP000283817">
    <property type="component" value="Unassembled WGS sequence"/>
</dbReference>
<dbReference type="EMBL" id="SBHX01000027">
    <property type="protein sequence ID" value="RWX32009.1"/>
    <property type="molecule type" value="Genomic_DNA"/>
</dbReference>
<evidence type="ECO:0000313" key="1">
    <source>
        <dbReference type="EMBL" id="RWX32009.1"/>
    </source>
</evidence>
<proteinExistence type="predicted"/>
<reference evidence="1 2" key="1">
    <citation type="submission" date="2019-01" db="EMBL/GenBank/DDBJ databases">
        <title>RHIZO-ID as a novel technology for direct rhizobia identification.</title>
        <authorList>
            <person name="De Meyer S.E."/>
        </authorList>
    </citation>
    <scope>NUCLEOTIDE SEQUENCE [LARGE SCALE GENOMIC DNA]</scope>
    <source>
        <strain evidence="1 2">WSM448</strain>
    </source>
</reference>